<dbReference type="InParanoid" id="A0A1Y2G7W4"/>
<sequence>MRSAIPDSLRQLSESVKRKDYRDTIAQLADHLNNFTGYNAINDLKVKVITHGDSLDEARIKLIEAKQAYEDAISRRSDTQKAINDLLQRKHLWSPDDVVRFTDLYRSEHANEQAEQKARIEYKQAESDVESKSRMLTRVIMERYHEEQVWSDKIRAASTYGTWGLVGVNVMAFLIVQAFVEPRRRRKQVERYEELVQDL</sequence>
<evidence type="ECO:0000256" key="5">
    <source>
        <dbReference type="ARBA" id="ARBA00022989"/>
    </source>
</evidence>
<evidence type="ECO:0000256" key="6">
    <source>
        <dbReference type="ARBA" id="ARBA00023054"/>
    </source>
</evidence>
<dbReference type="AlphaFoldDB" id="A0A1Y2G7W4"/>
<comment type="similarity">
    <text evidence="1 10">Belongs to the SHE9 family.</text>
</comment>
<keyword evidence="7 10" id="KW-0496">Mitochondrion</keyword>
<feature type="transmembrane region" description="Helical" evidence="10">
    <location>
        <begin position="160"/>
        <end position="180"/>
    </location>
</feature>
<dbReference type="RefSeq" id="XP_021876202.1">
    <property type="nucleotide sequence ID" value="XM_022021144.1"/>
</dbReference>
<gene>
    <name evidence="11" type="ORF">BCR41DRAFT_313619</name>
</gene>
<comment type="caution">
    <text evidence="11">The sequence shown here is derived from an EMBL/GenBank/DDBJ whole genome shotgun (WGS) entry which is preliminary data.</text>
</comment>
<dbReference type="GO" id="GO:0007007">
    <property type="term" value="P:inner mitochondrial membrane organization"/>
    <property type="evidence" value="ECO:0007669"/>
    <property type="project" value="TreeGrafter"/>
</dbReference>
<keyword evidence="12" id="KW-1185">Reference proteome</keyword>
<evidence type="ECO:0000256" key="4">
    <source>
        <dbReference type="ARBA" id="ARBA00022946"/>
    </source>
</evidence>
<evidence type="ECO:0000256" key="9">
    <source>
        <dbReference type="ARBA" id="ARBA00024807"/>
    </source>
</evidence>
<dbReference type="PANTHER" id="PTHR31961">
    <property type="entry name" value="SENSITIVE TO HIGH EXPRESSION PROTEIN 9, MITOCHONDRIAL"/>
    <property type="match status" value="1"/>
</dbReference>
<dbReference type="FunCoup" id="A0A1Y2G7W4">
    <property type="interactions" value="79"/>
</dbReference>
<evidence type="ECO:0000256" key="2">
    <source>
        <dbReference type="ARBA" id="ARBA00022692"/>
    </source>
</evidence>
<comment type="caution">
    <text evidence="10">Lacks conserved residue(s) required for the propagation of feature annotation.</text>
</comment>
<keyword evidence="8 10" id="KW-0472">Membrane</keyword>
<accession>A0A1Y2G7W4</accession>
<evidence type="ECO:0000256" key="10">
    <source>
        <dbReference type="RuleBase" id="RU364128"/>
    </source>
</evidence>
<dbReference type="PANTHER" id="PTHR31961:SF3">
    <property type="entry name" value="SENSITIVE TO HIGH EXPRESSION PROTEIN 9, MITOCHONDRIAL"/>
    <property type="match status" value="1"/>
</dbReference>
<dbReference type="EMBL" id="MCFF01000062">
    <property type="protein sequence ID" value="ORZ01949.1"/>
    <property type="molecule type" value="Genomic_DNA"/>
</dbReference>
<evidence type="ECO:0000313" key="11">
    <source>
        <dbReference type="EMBL" id="ORZ01949.1"/>
    </source>
</evidence>
<evidence type="ECO:0000256" key="7">
    <source>
        <dbReference type="ARBA" id="ARBA00023128"/>
    </source>
</evidence>
<feature type="non-terminal residue" evidence="11">
    <location>
        <position position="199"/>
    </location>
</feature>
<keyword evidence="4 10" id="KW-0809">Transit peptide</keyword>
<dbReference type="Proteomes" id="UP000193648">
    <property type="component" value="Unassembled WGS sequence"/>
</dbReference>
<dbReference type="OrthoDB" id="5595506at2759"/>
<dbReference type="InterPro" id="IPR008839">
    <property type="entry name" value="MDM33_fungi"/>
</dbReference>
<evidence type="ECO:0000256" key="8">
    <source>
        <dbReference type="ARBA" id="ARBA00023136"/>
    </source>
</evidence>
<keyword evidence="5 10" id="KW-1133">Transmembrane helix</keyword>
<name>A0A1Y2G7W4_9FUNG</name>
<reference evidence="11 12" key="1">
    <citation type="submission" date="2016-07" db="EMBL/GenBank/DDBJ databases">
        <title>Pervasive Adenine N6-methylation of Active Genes in Fungi.</title>
        <authorList>
            <consortium name="DOE Joint Genome Institute"/>
            <person name="Mondo S.J."/>
            <person name="Dannebaum R.O."/>
            <person name="Kuo R.C."/>
            <person name="Labutti K."/>
            <person name="Haridas S."/>
            <person name="Kuo A."/>
            <person name="Salamov A."/>
            <person name="Ahrendt S.R."/>
            <person name="Lipzen A."/>
            <person name="Sullivan W."/>
            <person name="Andreopoulos W.B."/>
            <person name="Clum A."/>
            <person name="Lindquist E."/>
            <person name="Daum C."/>
            <person name="Ramamoorthy G.K."/>
            <person name="Gryganskyi A."/>
            <person name="Culley D."/>
            <person name="Magnuson J.K."/>
            <person name="James T.Y."/>
            <person name="O'Malley M.A."/>
            <person name="Stajich J.E."/>
            <person name="Spatafora J.W."/>
            <person name="Visel A."/>
            <person name="Grigoriev I.V."/>
        </authorList>
    </citation>
    <scope>NUCLEOTIDE SEQUENCE [LARGE SCALE GENOMIC DNA]</scope>
    <source>
        <strain evidence="11 12">NRRL 3116</strain>
    </source>
</reference>
<dbReference type="STRING" id="64571.A0A1Y2G7W4"/>
<comment type="function">
    <text evidence="9">Required for the maintenance of the structure of the mitochondrial inner membrane. Involved in mitochondrial morphology. Causes growth arrest when highly overexpressed.</text>
</comment>
<protein>
    <recommendedName>
        <fullName evidence="10">Sensitive to high expression protein 9, mitochondrial</fullName>
    </recommendedName>
</protein>
<evidence type="ECO:0000256" key="3">
    <source>
        <dbReference type="ARBA" id="ARBA00022792"/>
    </source>
</evidence>
<keyword evidence="3 10" id="KW-0999">Mitochondrion inner membrane</keyword>
<comment type="subunit">
    <text evidence="10">Homooligomer.</text>
</comment>
<dbReference type="GO" id="GO:0005743">
    <property type="term" value="C:mitochondrial inner membrane"/>
    <property type="evidence" value="ECO:0007669"/>
    <property type="project" value="UniProtKB-SubCell"/>
</dbReference>
<evidence type="ECO:0000313" key="12">
    <source>
        <dbReference type="Proteomes" id="UP000193648"/>
    </source>
</evidence>
<dbReference type="Pfam" id="PF05546">
    <property type="entry name" value="She9_MDM33"/>
    <property type="match status" value="1"/>
</dbReference>
<evidence type="ECO:0000256" key="1">
    <source>
        <dbReference type="ARBA" id="ARBA00007472"/>
    </source>
</evidence>
<keyword evidence="6" id="KW-0175">Coiled coil</keyword>
<dbReference type="GeneID" id="33562988"/>
<comment type="subcellular location">
    <subcellularLocation>
        <location evidence="10">Mitochondrion inner membrane</location>
        <topology evidence="10">Multi-pass membrane protein</topology>
    </subcellularLocation>
</comment>
<proteinExistence type="inferred from homology"/>
<keyword evidence="2 10" id="KW-0812">Transmembrane</keyword>
<organism evidence="11 12">
    <name type="scientific">Lobosporangium transversale</name>
    <dbReference type="NCBI Taxonomy" id="64571"/>
    <lineage>
        <taxon>Eukaryota</taxon>
        <taxon>Fungi</taxon>
        <taxon>Fungi incertae sedis</taxon>
        <taxon>Mucoromycota</taxon>
        <taxon>Mortierellomycotina</taxon>
        <taxon>Mortierellomycetes</taxon>
        <taxon>Mortierellales</taxon>
        <taxon>Mortierellaceae</taxon>
        <taxon>Lobosporangium</taxon>
    </lineage>
</organism>